<evidence type="ECO:0000313" key="1">
    <source>
        <dbReference type="EMBL" id="JAH73181.1"/>
    </source>
</evidence>
<name>A0A0E9V593_ANGAN</name>
<organism evidence="1">
    <name type="scientific">Anguilla anguilla</name>
    <name type="common">European freshwater eel</name>
    <name type="synonym">Muraena anguilla</name>
    <dbReference type="NCBI Taxonomy" id="7936"/>
    <lineage>
        <taxon>Eukaryota</taxon>
        <taxon>Metazoa</taxon>
        <taxon>Chordata</taxon>
        <taxon>Craniata</taxon>
        <taxon>Vertebrata</taxon>
        <taxon>Euteleostomi</taxon>
        <taxon>Actinopterygii</taxon>
        <taxon>Neopterygii</taxon>
        <taxon>Teleostei</taxon>
        <taxon>Anguilliformes</taxon>
        <taxon>Anguillidae</taxon>
        <taxon>Anguilla</taxon>
    </lineage>
</organism>
<accession>A0A0E9V593</accession>
<protein>
    <submittedName>
        <fullName evidence="1">Uncharacterized protein</fullName>
    </submittedName>
</protein>
<dbReference type="AlphaFoldDB" id="A0A0E9V593"/>
<reference evidence="1" key="1">
    <citation type="submission" date="2014-11" db="EMBL/GenBank/DDBJ databases">
        <authorList>
            <person name="Amaro Gonzalez C."/>
        </authorList>
    </citation>
    <scope>NUCLEOTIDE SEQUENCE</scope>
</reference>
<dbReference type="EMBL" id="GBXM01035396">
    <property type="protein sequence ID" value="JAH73181.1"/>
    <property type="molecule type" value="Transcribed_RNA"/>
</dbReference>
<sequence length="38" mass="4390">MLTLLQSVVLDLMQSQCGPYSNRSPLDVNVYTYNWKPD</sequence>
<reference evidence="1" key="2">
    <citation type="journal article" date="2015" name="Fish Shellfish Immunol.">
        <title>Early steps in the European eel (Anguilla anguilla)-Vibrio vulnificus interaction in the gills: Role of the RtxA13 toxin.</title>
        <authorList>
            <person name="Callol A."/>
            <person name="Pajuelo D."/>
            <person name="Ebbesson L."/>
            <person name="Teles M."/>
            <person name="MacKenzie S."/>
            <person name="Amaro C."/>
        </authorList>
    </citation>
    <scope>NUCLEOTIDE SEQUENCE</scope>
</reference>
<proteinExistence type="predicted"/>